<proteinExistence type="predicted"/>
<feature type="compositionally biased region" description="Pro residues" evidence="1">
    <location>
        <begin position="1"/>
        <end position="10"/>
    </location>
</feature>
<feature type="compositionally biased region" description="Acidic residues" evidence="1">
    <location>
        <begin position="203"/>
        <end position="216"/>
    </location>
</feature>
<evidence type="ECO:0000313" key="2">
    <source>
        <dbReference type="EMBL" id="OTF76546.1"/>
    </source>
</evidence>
<feature type="non-terminal residue" evidence="2">
    <location>
        <position position="329"/>
    </location>
</feature>
<dbReference type="Proteomes" id="UP000194236">
    <property type="component" value="Unassembled WGS sequence"/>
</dbReference>
<feature type="compositionally biased region" description="Low complexity" evidence="1">
    <location>
        <begin position="15"/>
        <end position="36"/>
    </location>
</feature>
<feature type="region of interest" description="Disordered" evidence="1">
    <location>
        <begin position="302"/>
        <end position="329"/>
    </location>
</feature>
<feature type="region of interest" description="Disordered" evidence="1">
    <location>
        <begin position="194"/>
        <end position="216"/>
    </location>
</feature>
<dbReference type="AlphaFoldDB" id="A0A1Y3BAE6"/>
<dbReference type="EMBL" id="MUJZ01036940">
    <property type="protein sequence ID" value="OTF76546.1"/>
    <property type="molecule type" value="Genomic_DNA"/>
</dbReference>
<gene>
    <name evidence="2" type="ORF">BLA29_008223</name>
</gene>
<sequence length="329" mass="34695">MKASPTPPPVSNWFTRYRSSPTSRASSTVSSAASSTGRHSLDESHTSQSGGGVASSRGISIGSFTGSLRLAQNRHSIGNLYPGGPVNSNVAGYAVGAINSRMQSTNSQHLSTADQQSAMRRKSSSALVHVDQGNTCSILTQNSYKSLYIVGSKNQLSVPVGGYSQLGNTDSYQYLLQQNSPNASARISNANDDSIEVDHSDQESEIADDTSDDDEDFDNLLKDSSYTLDSLENKDRNSPQKLQGKIPGINNEETTTNTLNAPNTLALSSRNNSNDGGALGSNGVPSLNLLSINSIHGSRFSVETSGASTAPPTPSHEDYDDDNSQNGGL</sequence>
<comment type="caution">
    <text evidence="2">The sequence shown here is derived from an EMBL/GenBank/DDBJ whole genome shotgun (WGS) entry which is preliminary data.</text>
</comment>
<name>A0A1Y3BAE6_EURMA</name>
<keyword evidence="3" id="KW-1185">Reference proteome</keyword>
<accession>A0A1Y3BAE6</accession>
<protein>
    <submittedName>
        <fullName evidence="2">Uncharacterized protein</fullName>
    </submittedName>
</protein>
<evidence type="ECO:0000256" key="1">
    <source>
        <dbReference type="SAM" id="MobiDB-lite"/>
    </source>
</evidence>
<feature type="compositionally biased region" description="Low complexity" evidence="1">
    <location>
        <begin position="250"/>
        <end position="267"/>
    </location>
</feature>
<feature type="region of interest" description="Disordered" evidence="1">
    <location>
        <begin position="1"/>
        <end position="55"/>
    </location>
</feature>
<reference evidence="2 3" key="1">
    <citation type="submission" date="2017-03" db="EMBL/GenBank/DDBJ databases">
        <title>Genome Survey of Euroglyphus maynei.</title>
        <authorList>
            <person name="Arlian L.G."/>
            <person name="Morgan M.S."/>
            <person name="Rider S.D."/>
        </authorList>
    </citation>
    <scope>NUCLEOTIDE SEQUENCE [LARGE SCALE GENOMIC DNA]</scope>
    <source>
        <strain evidence="2">Arlian Lab</strain>
        <tissue evidence="2">Whole body</tissue>
    </source>
</reference>
<organism evidence="2 3">
    <name type="scientific">Euroglyphus maynei</name>
    <name type="common">Mayne's house dust mite</name>
    <dbReference type="NCBI Taxonomy" id="6958"/>
    <lineage>
        <taxon>Eukaryota</taxon>
        <taxon>Metazoa</taxon>
        <taxon>Ecdysozoa</taxon>
        <taxon>Arthropoda</taxon>
        <taxon>Chelicerata</taxon>
        <taxon>Arachnida</taxon>
        <taxon>Acari</taxon>
        <taxon>Acariformes</taxon>
        <taxon>Sarcoptiformes</taxon>
        <taxon>Astigmata</taxon>
        <taxon>Psoroptidia</taxon>
        <taxon>Analgoidea</taxon>
        <taxon>Pyroglyphidae</taxon>
        <taxon>Pyroglyphinae</taxon>
        <taxon>Euroglyphus</taxon>
    </lineage>
</organism>
<feature type="region of interest" description="Disordered" evidence="1">
    <location>
        <begin position="230"/>
        <end position="279"/>
    </location>
</feature>
<evidence type="ECO:0000313" key="3">
    <source>
        <dbReference type="Proteomes" id="UP000194236"/>
    </source>
</evidence>